<dbReference type="KEGG" id="cme:CYME_CMM036C"/>
<dbReference type="OrthoDB" id="10475759at2759"/>
<evidence type="ECO:0000313" key="7">
    <source>
        <dbReference type="EMBL" id="BAM80928.1"/>
    </source>
</evidence>
<feature type="domain" description="RING-type" evidence="6">
    <location>
        <begin position="67"/>
        <end position="106"/>
    </location>
</feature>
<dbReference type="GeneID" id="16995050"/>
<dbReference type="Proteomes" id="UP000007014">
    <property type="component" value="Chromosome 13"/>
</dbReference>
<protein>
    <recommendedName>
        <fullName evidence="6">RING-type domain-containing protein</fullName>
    </recommendedName>
</protein>
<dbReference type="InterPro" id="IPR017907">
    <property type="entry name" value="Znf_RING_CS"/>
</dbReference>
<evidence type="ECO:0000256" key="1">
    <source>
        <dbReference type="ARBA" id="ARBA00022723"/>
    </source>
</evidence>
<dbReference type="InterPro" id="IPR001841">
    <property type="entry name" value="Znf_RING"/>
</dbReference>
<dbReference type="Gene3D" id="3.30.40.10">
    <property type="entry name" value="Zinc/RING finger domain, C3HC4 (zinc finger)"/>
    <property type="match status" value="1"/>
</dbReference>
<keyword evidence="8" id="KW-1185">Reference proteome</keyword>
<dbReference type="AlphaFoldDB" id="M1VII9"/>
<evidence type="ECO:0000256" key="4">
    <source>
        <dbReference type="PROSITE-ProRule" id="PRU00175"/>
    </source>
</evidence>
<reference evidence="7 8" key="2">
    <citation type="journal article" date="2007" name="BMC Biol.">
        <title>A 100%-complete sequence reveals unusually simple genomic features in the hot-spring red alga Cyanidioschyzon merolae.</title>
        <authorList>
            <person name="Nozaki H."/>
            <person name="Takano H."/>
            <person name="Misumi O."/>
            <person name="Terasawa K."/>
            <person name="Matsuzaki M."/>
            <person name="Maruyama S."/>
            <person name="Nishida K."/>
            <person name="Yagisawa F."/>
            <person name="Yoshida Y."/>
            <person name="Fujiwara T."/>
            <person name="Takio S."/>
            <person name="Tamura K."/>
            <person name="Chung S.J."/>
            <person name="Nakamura S."/>
            <person name="Kuroiwa H."/>
            <person name="Tanaka K."/>
            <person name="Sato N."/>
            <person name="Kuroiwa T."/>
        </authorList>
    </citation>
    <scope>NUCLEOTIDE SEQUENCE [LARGE SCALE GENOMIC DNA]</scope>
    <source>
        <strain evidence="7 8">10D</strain>
    </source>
</reference>
<reference evidence="7 8" key="1">
    <citation type="journal article" date="2004" name="Nature">
        <title>Genome sequence of the ultrasmall unicellular red alga Cyanidioschyzon merolae 10D.</title>
        <authorList>
            <person name="Matsuzaki M."/>
            <person name="Misumi O."/>
            <person name="Shin-i T."/>
            <person name="Maruyama S."/>
            <person name="Takahara M."/>
            <person name="Miyagishima S."/>
            <person name="Mori T."/>
            <person name="Nishida K."/>
            <person name="Yagisawa F."/>
            <person name="Nishida K."/>
            <person name="Yoshida Y."/>
            <person name="Nishimura Y."/>
            <person name="Nakao S."/>
            <person name="Kobayashi T."/>
            <person name="Momoyama Y."/>
            <person name="Higashiyama T."/>
            <person name="Minoda A."/>
            <person name="Sano M."/>
            <person name="Nomoto H."/>
            <person name="Oishi K."/>
            <person name="Hayashi H."/>
            <person name="Ohta F."/>
            <person name="Nishizaka S."/>
            <person name="Haga S."/>
            <person name="Miura S."/>
            <person name="Morishita T."/>
            <person name="Kabeya Y."/>
            <person name="Terasawa K."/>
            <person name="Suzuki Y."/>
            <person name="Ishii Y."/>
            <person name="Asakawa S."/>
            <person name="Takano H."/>
            <person name="Ohta N."/>
            <person name="Kuroiwa H."/>
            <person name="Tanaka K."/>
            <person name="Shimizu N."/>
            <person name="Sugano S."/>
            <person name="Sato N."/>
            <person name="Nozaki H."/>
            <person name="Ogasawara N."/>
            <person name="Kohara Y."/>
            <person name="Kuroiwa T."/>
        </authorList>
    </citation>
    <scope>NUCLEOTIDE SEQUENCE [LARGE SCALE GENOMIC DNA]</scope>
    <source>
        <strain evidence="7 8">10D</strain>
    </source>
</reference>
<dbReference type="GO" id="GO:0008270">
    <property type="term" value="F:zinc ion binding"/>
    <property type="evidence" value="ECO:0007669"/>
    <property type="project" value="UniProtKB-KW"/>
</dbReference>
<feature type="compositionally biased region" description="Polar residues" evidence="5">
    <location>
        <begin position="42"/>
        <end position="56"/>
    </location>
</feature>
<evidence type="ECO:0000256" key="2">
    <source>
        <dbReference type="ARBA" id="ARBA00022771"/>
    </source>
</evidence>
<keyword evidence="3" id="KW-0862">Zinc</keyword>
<dbReference type="Gramene" id="CMM036CT">
    <property type="protein sequence ID" value="CMM036CT"/>
    <property type="gene ID" value="CMM036C"/>
</dbReference>
<feature type="region of interest" description="Disordered" evidence="5">
    <location>
        <begin position="1"/>
        <end position="56"/>
    </location>
</feature>
<organism evidence="7 8">
    <name type="scientific">Cyanidioschyzon merolae (strain NIES-3377 / 10D)</name>
    <name type="common">Unicellular red alga</name>
    <dbReference type="NCBI Taxonomy" id="280699"/>
    <lineage>
        <taxon>Eukaryota</taxon>
        <taxon>Rhodophyta</taxon>
        <taxon>Bangiophyceae</taxon>
        <taxon>Cyanidiales</taxon>
        <taxon>Cyanidiaceae</taxon>
        <taxon>Cyanidioschyzon</taxon>
    </lineage>
</organism>
<dbReference type="EMBL" id="AP006495">
    <property type="protein sequence ID" value="BAM80928.1"/>
    <property type="molecule type" value="Genomic_DNA"/>
</dbReference>
<dbReference type="PROSITE" id="PS00518">
    <property type="entry name" value="ZF_RING_1"/>
    <property type="match status" value="1"/>
</dbReference>
<dbReference type="HOGENOM" id="CLU_858850_0_0_1"/>
<keyword evidence="1" id="KW-0479">Metal-binding</keyword>
<accession>M1VII9</accession>
<evidence type="ECO:0000313" key="8">
    <source>
        <dbReference type="Proteomes" id="UP000007014"/>
    </source>
</evidence>
<sequence>MVPCPFAQRLTEQSSLGELNTPGEAEAENDPSRRPQCPFQRSVESGTEAPSRSGDQWTHARSESILCPLCHTPPVPRAGGYALALPCTHVYCGACAANGVRDCLLCGCTVSGFVQGSEYVKEDALFEDIRQTAAKYLTLNAAQLCVQLGVKRREPFLLETAIRTYARELEWSEQKEALTQLQAEAVSPVASATCPSIAEGSASEDVVANNGPSMELAEDAWLTMPKLRARVLYAVACGILAEMKLSADWSSLELATRSDTVREAYHYAKTSVDVLLGLDRLGSPFIEQALEQSLMRLEWAARVLRNLRSSTTRADKLHLSTEAA</sequence>
<proteinExistence type="predicted"/>
<dbReference type="SUPFAM" id="SSF57850">
    <property type="entry name" value="RING/U-box"/>
    <property type="match status" value="1"/>
</dbReference>
<evidence type="ECO:0000256" key="5">
    <source>
        <dbReference type="SAM" id="MobiDB-lite"/>
    </source>
</evidence>
<keyword evidence="2 4" id="KW-0863">Zinc-finger</keyword>
<dbReference type="RefSeq" id="XP_005536964.1">
    <property type="nucleotide sequence ID" value="XM_005536907.1"/>
</dbReference>
<dbReference type="InterPro" id="IPR013083">
    <property type="entry name" value="Znf_RING/FYVE/PHD"/>
</dbReference>
<gene>
    <name evidence="7" type="ORF">CYME_CMM036C</name>
</gene>
<evidence type="ECO:0000259" key="6">
    <source>
        <dbReference type="PROSITE" id="PS50089"/>
    </source>
</evidence>
<evidence type="ECO:0000256" key="3">
    <source>
        <dbReference type="ARBA" id="ARBA00022833"/>
    </source>
</evidence>
<dbReference type="PROSITE" id="PS50089">
    <property type="entry name" value="ZF_RING_2"/>
    <property type="match status" value="1"/>
</dbReference>
<name>M1VII9_CYAM1</name>